<comment type="caution">
    <text evidence="2">The sequence shown here is derived from an EMBL/GenBank/DDBJ whole genome shotgun (WGS) entry which is preliminary data.</text>
</comment>
<gene>
    <name evidence="2" type="ORF">V5799_016332</name>
</gene>
<keyword evidence="3" id="KW-1185">Reference proteome</keyword>
<accession>A0AAQ4F5G3</accession>
<dbReference type="EMBL" id="JARKHS020006795">
    <property type="protein sequence ID" value="KAK8782326.1"/>
    <property type="molecule type" value="Genomic_DNA"/>
</dbReference>
<organism evidence="2 3">
    <name type="scientific">Amblyomma americanum</name>
    <name type="common">Lone star tick</name>
    <dbReference type="NCBI Taxonomy" id="6943"/>
    <lineage>
        <taxon>Eukaryota</taxon>
        <taxon>Metazoa</taxon>
        <taxon>Ecdysozoa</taxon>
        <taxon>Arthropoda</taxon>
        <taxon>Chelicerata</taxon>
        <taxon>Arachnida</taxon>
        <taxon>Acari</taxon>
        <taxon>Parasitiformes</taxon>
        <taxon>Ixodida</taxon>
        <taxon>Ixodoidea</taxon>
        <taxon>Ixodidae</taxon>
        <taxon>Amblyomminae</taxon>
        <taxon>Amblyomma</taxon>
    </lineage>
</organism>
<feature type="region of interest" description="Disordered" evidence="1">
    <location>
        <begin position="159"/>
        <end position="218"/>
    </location>
</feature>
<proteinExistence type="predicted"/>
<evidence type="ECO:0000313" key="2">
    <source>
        <dbReference type="EMBL" id="KAK8782326.1"/>
    </source>
</evidence>
<feature type="compositionally biased region" description="Pro residues" evidence="1">
    <location>
        <begin position="192"/>
        <end position="214"/>
    </location>
</feature>
<sequence length="325" mass="33965">MGHAGGGGNAEQTAPRRCLRPLTGCPDGALHIAAVCATVTPPGATGRLRGAPRAYAVRVVAVAGHEAWPAAALAASSPPAAGEHTLSGVAVTTNGNAEAAAACGAAYAGLFTSVNPPVKQRGTLLHVSLYTLHMSPPAWCTGIDEIPVGREFSPLCAQETHPEQEAVTPQQQFLPRPGPSNSRGETLLHPELPLPPQFPWPPQGPPLPGGPTPPSRQEEIGPWGTGPGFQPRSGRLQLPGWPYVGEPVFAAIANPRRAVMMDDGTWYILVHPAFPENDECLARAVWPILGGRNSRGWRCTVTKPAAPADSSQQLGDRLAPSLLGF</sequence>
<protein>
    <submittedName>
        <fullName evidence="2">Uncharacterized protein</fullName>
    </submittedName>
</protein>
<dbReference type="AlphaFoldDB" id="A0AAQ4F5G3"/>
<feature type="compositionally biased region" description="Polar residues" evidence="1">
    <location>
        <begin position="167"/>
        <end position="183"/>
    </location>
</feature>
<name>A0AAQ4F5G3_AMBAM</name>
<evidence type="ECO:0000313" key="3">
    <source>
        <dbReference type="Proteomes" id="UP001321473"/>
    </source>
</evidence>
<dbReference type="Proteomes" id="UP001321473">
    <property type="component" value="Unassembled WGS sequence"/>
</dbReference>
<evidence type="ECO:0000256" key="1">
    <source>
        <dbReference type="SAM" id="MobiDB-lite"/>
    </source>
</evidence>
<reference evidence="2 3" key="1">
    <citation type="journal article" date="2023" name="Arcadia Sci">
        <title>De novo assembly of a long-read Amblyomma americanum tick genome.</title>
        <authorList>
            <person name="Chou S."/>
            <person name="Poskanzer K.E."/>
            <person name="Rollins M."/>
            <person name="Thuy-Boun P.S."/>
        </authorList>
    </citation>
    <scope>NUCLEOTIDE SEQUENCE [LARGE SCALE GENOMIC DNA]</scope>
    <source>
        <strain evidence="2">F_SG_1</strain>
        <tissue evidence="2">Salivary glands</tissue>
    </source>
</reference>